<evidence type="ECO:0000256" key="1">
    <source>
        <dbReference type="SAM" id="MobiDB-lite"/>
    </source>
</evidence>
<proteinExistence type="predicted"/>
<feature type="region of interest" description="Disordered" evidence="1">
    <location>
        <begin position="1"/>
        <end position="25"/>
    </location>
</feature>
<sequence length="134" mass="13142">MAAAATISGGSEVAGSSTPHPSVPGIDVAKALSNWAGVLAGATELRAAATTASCAATPMTAAKRDIRSGLRDRRRPTSMSRSIKRVGVASDTLVYPSAPLAGGRVASSSRSCRNAGASASGFGVTLGVATAAGR</sequence>
<dbReference type="EMBL" id="CAFBMG010000098">
    <property type="protein sequence ID" value="CAB4907614.1"/>
    <property type="molecule type" value="Genomic_DNA"/>
</dbReference>
<reference evidence="2" key="1">
    <citation type="submission" date="2020-05" db="EMBL/GenBank/DDBJ databases">
        <authorList>
            <person name="Chiriac C."/>
            <person name="Salcher M."/>
            <person name="Ghai R."/>
            <person name="Kavagutti S V."/>
        </authorList>
    </citation>
    <scope>NUCLEOTIDE SEQUENCE</scope>
</reference>
<protein>
    <submittedName>
        <fullName evidence="2">Unannotated protein</fullName>
    </submittedName>
</protein>
<organism evidence="2">
    <name type="scientific">freshwater metagenome</name>
    <dbReference type="NCBI Taxonomy" id="449393"/>
    <lineage>
        <taxon>unclassified sequences</taxon>
        <taxon>metagenomes</taxon>
        <taxon>ecological metagenomes</taxon>
    </lineage>
</organism>
<evidence type="ECO:0000313" key="2">
    <source>
        <dbReference type="EMBL" id="CAB4907614.1"/>
    </source>
</evidence>
<gene>
    <name evidence="2" type="ORF">UFOPK3519_01210</name>
</gene>
<feature type="compositionally biased region" description="Basic and acidic residues" evidence="1">
    <location>
        <begin position="62"/>
        <end position="71"/>
    </location>
</feature>
<accession>A0A6J7GKK1</accession>
<feature type="region of interest" description="Disordered" evidence="1">
    <location>
        <begin position="61"/>
        <end position="82"/>
    </location>
</feature>
<name>A0A6J7GKK1_9ZZZZ</name>
<dbReference type="AlphaFoldDB" id="A0A6J7GKK1"/>